<dbReference type="PIRSF" id="PIRSF036428">
    <property type="entry name" value="CobL"/>
    <property type="match status" value="1"/>
</dbReference>
<dbReference type="InterPro" id="IPR050714">
    <property type="entry name" value="Cobalamin_biosynth_MTase"/>
</dbReference>
<dbReference type="OrthoDB" id="9787825at2"/>
<evidence type="ECO:0000259" key="6">
    <source>
        <dbReference type="Pfam" id="PF00590"/>
    </source>
</evidence>
<dbReference type="SUPFAM" id="SSF53335">
    <property type="entry name" value="S-adenosyl-L-methionine-dependent methyltransferases"/>
    <property type="match status" value="1"/>
</dbReference>
<dbReference type="InterPro" id="IPR014777">
    <property type="entry name" value="4pyrrole_Mease_sub1"/>
</dbReference>
<dbReference type="PANTHER" id="PTHR43182">
    <property type="entry name" value="COBALT-PRECORRIN-6B C(15)-METHYLTRANSFERASE (DECARBOXYLATING)"/>
    <property type="match status" value="1"/>
</dbReference>
<dbReference type="UniPathway" id="UPA00148"/>
<dbReference type="CDD" id="cd02440">
    <property type="entry name" value="AdoMet_MTases"/>
    <property type="match status" value="1"/>
</dbReference>
<protein>
    <submittedName>
        <fullName evidence="7">Precorrin-6y methyltransferase</fullName>
    </submittedName>
</protein>
<keyword evidence="3 7" id="KW-0489">Methyltransferase</keyword>
<dbReference type="GO" id="GO:0009236">
    <property type="term" value="P:cobalamin biosynthetic process"/>
    <property type="evidence" value="ECO:0007669"/>
    <property type="project" value="UniProtKB-UniPathway"/>
</dbReference>
<keyword evidence="8" id="KW-1185">Reference proteome</keyword>
<comment type="pathway">
    <text evidence="1">Cofactor biosynthesis; adenosylcobalamin biosynthesis.</text>
</comment>
<dbReference type="Pfam" id="PF00590">
    <property type="entry name" value="TP_methylase"/>
    <property type="match status" value="1"/>
</dbReference>
<dbReference type="Gene3D" id="3.40.50.150">
    <property type="entry name" value="Vaccinia Virus protein VP39"/>
    <property type="match status" value="1"/>
</dbReference>
<dbReference type="InterPro" id="IPR029063">
    <property type="entry name" value="SAM-dependent_MTases_sf"/>
</dbReference>
<evidence type="ECO:0000256" key="5">
    <source>
        <dbReference type="ARBA" id="ARBA00022691"/>
    </source>
</evidence>
<dbReference type="AlphaFoldDB" id="A0A0J8AQ67"/>
<sequence>MTDMNSPSPWLTIVGIGEDGASGLCTASRAALAQADLVIGPPRHLALLGPVSAACIEWPVPFAEGVAQVLAHRDRKVVMLASGDPFWFGAGSSVTRHLQVGEWTAYPALSTFALAAARLGWAIQDTACLGLHAAPVHRLRPYLWPGRRILALLRGGEAVGPLMAYLAKQGFGASTIHVLEALGGPRERLRTVTAAAPGLADVAHPVAAGIEVRGEGAVLPATCGLPDSLFDHDGQITKAPIRALTLSALAPRPGELLWDIGAGSGSIAIEWLLAHPANSACAVEADAQRAGRARANALALGTDKLEVILGRAPQTLPQGPSPSAVFVGGGLSQAMLEALWAQLPAGTRLVANAVTLESEALLAAWHGQLGGNLMRIELADAAPLGSRRGWRSRYPVVQWSTAL</sequence>
<dbReference type="EMBL" id="JACU01000004">
    <property type="protein sequence ID" value="KMS56555.1"/>
    <property type="molecule type" value="Genomic_DNA"/>
</dbReference>
<gene>
    <name evidence="7" type="ORF">V474_16725</name>
</gene>
<dbReference type="NCBIfam" id="TIGR02469">
    <property type="entry name" value="CbiT"/>
    <property type="match status" value="1"/>
</dbReference>
<organism evidence="7 8">
    <name type="scientific">Novosphingobium barchaimii LL02</name>
    <dbReference type="NCBI Taxonomy" id="1114963"/>
    <lineage>
        <taxon>Bacteria</taxon>
        <taxon>Pseudomonadati</taxon>
        <taxon>Pseudomonadota</taxon>
        <taxon>Alphaproteobacteria</taxon>
        <taxon>Sphingomonadales</taxon>
        <taxon>Sphingomonadaceae</taxon>
        <taxon>Novosphingobium</taxon>
    </lineage>
</organism>
<dbReference type="InterPro" id="IPR035996">
    <property type="entry name" value="4pyrrol_Methylase_sf"/>
</dbReference>
<dbReference type="InterPro" id="IPR000878">
    <property type="entry name" value="4pyrrol_Mease"/>
</dbReference>
<dbReference type="InterPro" id="IPR006365">
    <property type="entry name" value="Cbl_synth_CobL"/>
</dbReference>
<dbReference type="InterPro" id="IPR014008">
    <property type="entry name" value="Cbl_synth_MTase_CbiT"/>
</dbReference>
<dbReference type="SUPFAM" id="SSF53790">
    <property type="entry name" value="Tetrapyrrole methylase"/>
    <property type="match status" value="1"/>
</dbReference>
<evidence type="ECO:0000256" key="3">
    <source>
        <dbReference type="ARBA" id="ARBA00022603"/>
    </source>
</evidence>
<proteinExistence type="predicted"/>
<name>A0A0J8AQ67_9SPHN</name>
<keyword evidence="4 7" id="KW-0808">Transferase</keyword>
<dbReference type="NCBIfam" id="TIGR02467">
    <property type="entry name" value="CbiE"/>
    <property type="match status" value="1"/>
</dbReference>
<evidence type="ECO:0000256" key="1">
    <source>
        <dbReference type="ARBA" id="ARBA00004953"/>
    </source>
</evidence>
<dbReference type="PANTHER" id="PTHR43182:SF1">
    <property type="entry name" value="COBALT-PRECORRIN-7 C(5)-METHYLTRANSFERASE"/>
    <property type="match status" value="1"/>
</dbReference>
<keyword evidence="2" id="KW-0169">Cobalamin biosynthesis</keyword>
<dbReference type="Gene3D" id="3.40.1010.10">
    <property type="entry name" value="Cobalt-precorrin-4 Transmethylase, Domain 1"/>
    <property type="match status" value="1"/>
</dbReference>
<dbReference type="InterPro" id="IPR012818">
    <property type="entry name" value="CbiE"/>
</dbReference>
<comment type="caution">
    <text evidence="7">The sequence shown here is derived from an EMBL/GenBank/DDBJ whole genome shotgun (WGS) entry which is preliminary data.</text>
</comment>
<evidence type="ECO:0000256" key="4">
    <source>
        <dbReference type="ARBA" id="ARBA00022679"/>
    </source>
</evidence>
<dbReference type="GO" id="GO:0008276">
    <property type="term" value="F:protein methyltransferase activity"/>
    <property type="evidence" value="ECO:0007669"/>
    <property type="project" value="InterPro"/>
</dbReference>
<accession>A0A0J8AQ67</accession>
<evidence type="ECO:0000313" key="7">
    <source>
        <dbReference type="EMBL" id="KMS56555.1"/>
    </source>
</evidence>
<evidence type="ECO:0000313" key="8">
    <source>
        <dbReference type="Proteomes" id="UP000052268"/>
    </source>
</evidence>
<feature type="domain" description="Tetrapyrrole methylase" evidence="6">
    <location>
        <begin position="11"/>
        <end position="195"/>
    </location>
</feature>
<dbReference type="PATRIC" id="fig|1114963.3.peg.2179"/>
<dbReference type="Proteomes" id="UP000052268">
    <property type="component" value="Unassembled WGS sequence"/>
</dbReference>
<reference evidence="7 8" key="1">
    <citation type="journal article" date="2015" name="G3 (Bethesda)">
        <title>Insights into Ongoing Evolution of the Hexachlorocyclohexane Catabolic Pathway from Comparative Genomics of Ten Sphingomonadaceae Strains.</title>
        <authorList>
            <person name="Pearce S.L."/>
            <person name="Oakeshott J.G."/>
            <person name="Pandey G."/>
        </authorList>
    </citation>
    <scope>NUCLEOTIDE SEQUENCE [LARGE SCALE GENOMIC DNA]</scope>
    <source>
        <strain evidence="7 8">LL02</strain>
    </source>
</reference>
<dbReference type="GO" id="GO:0032259">
    <property type="term" value="P:methylation"/>
    <property type="evidence" value="ECO:0007669"/>
    <property type="project" value="UniProtKB-KW"/>
</dbReference>
<keyword evidence="5" id="KW-0949">S-adenosyl-L-methionine</keyword>
<evidence type="ECO:0000256" key="2">
    <source>
        <dbReference type="ARBA" id="ARBA00022573"/>
    </source>
</evidence>
<dbReference type="CDD" id="cd11644">
    <property type="entry name" value="Precorrin-6Y-MT"/>
    <property type="match status" value="1"/>
</dbReference>